<comment type="caution">
    <text evidence="11">The sequence shown here is derived from an EMBL/GenBank/DDBJ whole genome shotgun (WGS) entry which is preliminary data.</text>
</comment>
<dbReference type="FunFam" id="2.170.300.10:FF:000001">
    <property type="entry name" value="Laminin subunit beta-1"/>
    <property type="match status" value="1"/>
</dbReference>
<dbReference type="PANTHER" id="PTHR10574">
    <property type="entry name" value="NETRIN/LAMININ-RELATED"/>
    <property type="match status" value="1"/>
</dbReference>
<evidence type="ECO:0000256" key="6">
    <source>
        <dbReference type="ARBA" id="ARBA00023157"/>
    </source>
</evidence>
<dbReference type="CDD" id="cd00055">
    <property type="entry name" value="EGF_Lam"/>
    <property type="match status" value="2"/>
</dbReference>
<evidence type="ECO:0000256" key="9">
    <source>
        <dbReference type="PROSITE-ProRule" id="PRU00460"/>
    </source>
</evidence>
<sequence>MKVMADHIISMRTQLVSNPKKEGFSHNGQHIPDQTGINIYYSPNRKDKVPDDTEQRKLNLDNYKTAFPTNLHNATNFCQLHKLKKGSLILMANFFRKVHGKCMCKHNTAGTHCQHCAPLYNDRPWEAADGKTGAPKECRTCKCNGHADACHFDINVWKASGNRSGGVCNDCQHNTEGQHCQRCKPGFYRDLRRPFSAPDACKVLCSNYGSYSYKIEREWQLVVRTAQLMEIQVPLVGDYLAAAIYP</sequence>
<comment type="caution">
    <text evidence="9">Lacks conserved residue(s) required for the propagation of feature annotation.</text>
</comment>
<dbReference type="GO" id="GO:0043256">
    <property type="term" value="C:laminin complex"/>
    <property type="evidence" value="ECO:0007669"/>
    <property type="project" value="TreeGrafter"/>
</dbReference>
<dbReference type="EMBL" id="JACDTQ010000745">
    <property type="protein sequence ID" value="KAF5926565.1"/>
    <property type="molecule type" value="Genomic_DNA"/>
</dbReference>
<dbReference type="Proteomes" id="UP000551758">
    <property type="component" value="Unassembled WGS sequence"/>
</dbReference>
<keyword evidence="2" id="KW-0964">Secreted</keyword>
<evidence type="ECO:0000256" key="8">
    <source>
        <dbReference type="ARBA" id="ARBA00023292"/>
    </source>
</evidence>
<dbReference type="InterPro" id="IPR056863">
    <property type="entry name" value="LMN_ATRN_NET-like_EGF"/>
</dbReference>
<dbReference type="Pfam" id="PF00053">
    <property type="entry name" value="EGF_laminin"/>
    <property type="match status" value="1"/>
</dbReference>
<keyword evidence="3" id="KW-0272">Extracellular matrix</keyword>
<dbReference type="GO" id="GO:0009888">
    <property type="term" value="P:tissue development"/>
    <property type="evidence" value="ECO:0007669"/>
    <property type="project" value="TreeGrafter"/>
</dbReference>
<accession>A0A7J7FET8</accession>
<keyword evidence="4" id="KW-0732">Signal</keyword>
<dbReference type="GO" id="GO:0034446">
    <property type="term" value="P:substrate adhesion-dependent cell spreading"/>
    <property type="evidence" value="ECO:0007669"/>
    <property type="project" value="TreeGrafter"/>
</dbReference>
<dbReference type="PROSITE" id="PS50027">
    <property type="entry name" value="EGF_LAM_2"/>
    <property type="match status" value="1"/>
</dbReference>
<dbReference type="Pfam" id="PF24973">
    <property type="entry name" value="EGF_LMN_ATRN"/>
    <property type="match status" value="1"/>
</dbReference>
<name>A0A7J7FET8_DICBM</name>
<dbReference type="SUPFAM" id="SSF57196">
    <property type="entry name" value="EGF/Laminin"/>
    <property type="match status" value="2"/>
</dbReference>
<keyword evidence="7" id="KW-0325">Glycoprotein</keyword>
<comment type="subcellular location">
    <subcellularLocation>
        <location evidence="1">Secreted</location>
        <location evidence="1">Extracellular space</location>
        <location evidence="1">Extracellular matrix</location>
    </subcellularLocation>
</comment>
<dbReference type="GO" id="GO:0016477">
    <property type="term" value="P:cell migration"/>
    <property type="evidence" value="ECO:0007669"/>
    <property type="project" value="TreeGrafter"/>
</dbReference>
<organism evidence="11 12">
    <name type="scientific">Diceros bicornis minor</name>
    <name type="common">South-central black rhinoceros</name>
    <dbReference type="NCBI Taxonomy" id="77932"/>
    <lineage>
        <taxon>Eukaryota</taxon>
        <taxon>Metazoa</taxon>
        <taxon>Chordata</taxon>
        <taxon>Craniata</taxon>
        <taxon>Vertebrata</taxon>
        <taxon>Euteleostomi</taxon>
        <taxon>Mammalia</taxon>
        <taxon>Eutheria</taxon>
        <taxon>Laurasiatheria</taxon>
        <taxon>Perissodactyla</taxon>
        <taxon>Rhinocerotidae</taxon>
        <taxon>Diceros</taxon>
    </lineage>
</organism>
<feature type="disulfide bond" evidence="9">
    <location>
        <begin position="171"/>
        <end position="180"/>
    </location>
</feature>
<keyword evidence="5" id="KW-0677">Repeat</keyword>
<dbReference type="GO" id="GO:0007411">
    <property type="term" value="P:axon guidance"/>
    <property type="evidence" value="ECO:0007669"/>
    <property type="project" value="TreeGrafter"/>
</dbReference>
<gene>
    <name evidence="11" type="ORF">HPG69_001193</name>
</gene>
<evidence type="ECO:0000313" key="12">
    <source>
        <dbReference type="Proteomes" id="UP000551758"/>
    </source>
</evidence>
<evidence type="ECO:0000256" key="3">
    <source>
        <dbReference type="ARBA" id="ARBA00022530"/>
    </source>
</evidence>
<reference evidence="11 12" key="1">
    <citation type="journal article" date="2020" name="Mol. Biol. Evol.">
        <title>Interspecific Gene Flow and the Evolution of Specialization in Black and White Rhinoceros.</title>
        <authorList>
            <person name="Moodley Y."/>
            <person name="Westbury M.V."/>
            <person name="Russo I.M."/>
            <person name="Gopalakrishnan S."/>
            <person name="Rakotoarivelo A."/>
            <person name="Olsen R.A."/>
            <person name="Prost S."/>
            <person name="Tunstall T."/>
            <person name="Ryder O.A."/>
            <person name="Dalen L."/>
            <person name="Bruford M.W."/>
        </authorList>
    </citation>
    <scope>NUCLEOTIDE SEQUENCE [LARGE SCALE GENOMIC DNA]</scope>
    <source>
        <strain evidence="11">SBR-YM</strain>
        <tissue evidence="11">Skin</tissue>
    </source>
</reference>
<evidence type="ECO:0000259" key="10">
    <source>
        <dbReference type="PROSITE" id="PS50027"/>
    </source>
</evidence>
<keyword evidence="6 9" id="KW-1015">Disulfide bond</keyword>
<protein>
    <recommendedName>
        <fullName evidence="10">Laminin EGF-like domain-containing protein</fullName>
    </recommendedName>
</protein>
<dbReference type="PANTHER" id="PTHR10574:SF282">
    <property type="entry name" value="NETRIN-4"/>
    <property type="match status" value="1"/>
</dbReference>
<keyword evidence="12" id="KW-1185">Reference proteome</keyword>
<dbReference type="GO" id="GO:0070831">
    <property type="term" value="P:basement membrane assembly"/>
    <property type="evidence" value="ECO:0007669"/>
    <property type="project" value="TreeGrafter"/>
</dbReference>
<dbReference type="Gene3D" id="2.170.300.10">
    <property type="entry name" value="Tie2 ligand-binding domain superfamily"/>
    <property type="match status" value="1"/>
</dbReference>
<proteinExistence type="predicted"/>
<dbReference type="GO" id="GO:0009887">
    <property type="term" value="P:animal organ morphogenesis"/>
    <property type="evidence" value="ECO:0007669"/>
    <property type="project" value="TreeGrafter"/>
</dbReference>
<dbReference type="InterPro" id="IPR050440">
    <property type="entry name" value="Laminin/Netrin_ECM"/>
</dbReference>
<dbReference type="InterPro" id="IPR002049">
    <property type="entry name" value="LE_dom"/>
</dbReference>
<dbReference type="AlphaFoldDB" id="A0A7J7FET8"/>
<keyword evidence="8 9" id="KW-0424">Laminin EGF-like domain</keyword>
<feature type="domain" description="Laminin EGF-like" evidence="10">
    <location>
        <begin position="141"/>
        <end position="203"/>
    </location>
</feature>
<evidence type="ECO:0000256" key="2">
    <source>
        <dbReference type="ARBA" id="ARBA00022525"/>
    </source>
</evidence>
<dbReference type="SMART" id="SM00180">
    <property type="entry name" value="EGF_Lam"/>
    <property type="match status" value="2"/>
</dbReference>
<evidence type="ECO:0000313" key="11">
    <source>
        <dbReference type="EMBL" id="KAF5926565.1"/>
    </source>
</evidence>
<dbReference type="FunFam" id="2.10.25.10:FF:000333">
    <property type="entry name" value="netrin-4 isoform X2"/>
    <property type="match status" value="1"/>
</dbReference>
<evidence type="ECO:0000256" key="7">
    <source>
        <dbReference type="ARBA" id="ARBA00023180"/>
    </source>
</evidence>
<evidence type="ECO:0000256" key="1">
    <source>
        <dbReference type="ARBA" id="ARBA00004498"/>
    </source>
</evidence>
<evidence type="ECO:0000256" key="5">
    <source>
        <dbReference type="ARBA" id="ARBA00022737"/>
    </source>
</evidence>
<evidence type="ECO:0000256" key="4">
    <source>
        <dbReference type="ARBA" id="ARBA00022729"/>
    </source>
</evidence>